<dbReference type="GO" id="GO:0015297">
    <property type="term" value="F:antiporter activity"/>
    <property type="evidence" value="ECO:0007669"/>
    <property type="project" value="InterPro"/>
</dbReference>
<dbReference type="InterPro" id="IPR002528">
    <property type="entry name" value="MATE_fam"/>
</dbReference>
<gene>
    <name evidence="8" type="ORF">KGMB01110_04030</name>
</gene>
<feature type="transmembrane region" description="Helical" evidence="7">
    <location>
        <begin position="206"/>
        <end position="229"/>
    </location>
</feature>
<proteinExistence type="predicted"/>
<dbReference type="Pfam" id="PF01554">
    <property type="entry name" value="MatE"/>
    <property type="match status" value="1"/>
</dbReference>
<dbReference type="EMBL" id="BHGK01000001">
    <property type="protein sequence ID" value="GCA65967.1"/>
    <property type="molecule type" value="Genomic_DNA"/>
</dbReference>
<evidence type="ECO:0000313" key="8">
    <source>
        <dbReference type="EMBL" id="GCA65967.1"/>
    </source>
</evidence>
<keyword evidence="6 7" id="KW-0472">Membrane</keyword>
<comment type="caution">
    <text evidence="8">The sequence shown here is derived from an EMBL/GenBank/DDBJ whole genome shotgun (WGS) entry which is preliminary data.</text>
</comment>
<reference evidence="9" key="1">
    <citation type="submission" date="2018-09" db="EMBL/GenBank/DDBJ databases">
        <title>Draft Genome Sequence of Mediterraneibacter sp. KCTC 15684.</title>
        <authorList>
            <person name="Kim J.S."/>
            <person name="Han K.I."/>
            <person name="Suh M.K."/>
            <person name="Lee K.C."/>
            <person name="Eom M.K."/>
            <person name="Lee J.H."/>
            <person name="Park S.H."/>
            <person name="Kang S.W."/>
            <person name="Park J.E."/>
            <person name="Oh B.S."/>
            <person name="Yu S.Y."/>
            <person name="Choi S.H."/>
            <person name="Lee D.H."/>
            <person name="Yoon H."/>
            <person name="Kim B."/>
            <person name="Yang S.J."/>
            <person name="Lee J.S."/>
        </authorList>
    </citation>
    <scope>NUCLEOTIDE SEQUENCE [LARGE SCALE GENOMIC DNA]</scope>
    <source>
        <strain evidence="9">KCTC 15684</strain>
    </source>
</reference>
<evidence type="ECO:0000256" key="6">
    <source>
        <dbReference type="ARBA" id="ARBA00023136"/>
    </source>
</evidence>
<dbReference type="AlphaFoldDB" id="A0A391NYL4"/>
<keyword evidence="2" id="KW-0813">Transport</keyword>
<sequence>MYAAALRASGDTVAALWILAASIFSNLLLDLLFVAYFHDGIAGAAKATALTLFFAAFLCIAYLFHSHRKFLFQKKDCILRLSMIYTTLKCSLITFLHQASLYIGKALVQGTVNTGGTELISAYTAGTRIEGFANSFGDSTSAATSVLISQNYGAGNRQRVKQTFLHSLKSTLTLGILCGLLLSVTAPLSIRLMIGTSQAIAFSRAVHYLRFIAWFYPLCFIGGTFTGHFNGISKMIFTLCGTLLQIVLRVILSASFFPGMQLNAVALATGLGWFLAVSFWSICYLMRHQR</sequence>
<feature type="transmembrane region" description="Helical" evidence="7">
    <location>
        <begin position="171"/>
        <end position="194"/>
    </location>
</feature>
<evidence type="ECO:0000313" key="9">
    <source>
        <dbReference type="Proteomes" id="UP000265643"/>
    </source>
</evidence>
<accession>A0A391NYL4</accession>
<evidence type="ECO:0000256" key="1">
    <source>
        <dbReference type="ARBA" id="ARBA00004651"/>
    </source>
</evidence>
<evidence type="ECO:0000256" key="7">
    <source>
        <dbReference type="SAM" id="Phobius"/>
    </source>
</evidence>
<dbReference type="GO" id="GO:0042910">
    <property type="term" value="F:xenobiotic transmembrane transporter activity"/>
    <property type="evidence" value="ECO:0007669"/>
    <property type="project" value="InterPro"/>
</dbReference>
<evidence type="ECO:0000256" key="5">
    <source>
        <dbReference type="ARBA" id="ARBA00022989"/>
    </source>
</evidence>
<dbReference type="GO" id="GO:0005886">
    <property type="term" value="C:plasma membrane"/>
    <property type="evidence" value="ECO:0007669"/>
    <property type="project" value="UniProtKB-SubCell"/>
</dbReference>
<evidence type="ECO:0000256" key="4">
    <source>
        <dbReference type="ARBA" id="ARBA00022692"/>
    </source>
</evidence>
<dbReference type="InterPro" id="IPR052031">
    <property type="entry name" value="Membrane_Transporter-Flippase"/>
</dbReference>
<dbReference type="PANTHER" id="PTHR43549:SF3">
    <property type="entry name" value="MULTIDRUG RESISTANCE PROTEIN YPNP-RELATED"/>
    <property type="match status" value="1"/>
</dbReference>
<dbReference type="Proteomes" id="UP000265643">
    <property type="component" value="Unassembled WGS sequence"/>
</dbReference>
<protein>
    <submittedName>
        <fullName evidence="8">Uncharacterized protein</fullName>
    </submittedName>
</protein>
<dbReference type="PANTHER" id="PTHR43549">
    <property type="entry name" value="MULTIDRUG RESISTANCE PROTEIN YPNP-RELATED"/>
    <property type="match status" value="1"/>
</dbReference>
<feature type="transmembrane region" description="Helical" evidence="7">
    <location>
        <begin position="43"/>
        <end position="64"/>
    </location>
</feature>
<evidence type="ECO:0000256" key="3">
    <source>
        <dbReference type="ARBA" id="ARBA00022475"/>
    </source>
</evidence>
<feature type="transmembrane region" description="Helical" evidence="7">
    <location>
        <begin position="264"/>
        <end position="286"/>
    </location>
</feature>
<keyword evidence="9" id="KW-1185">Reference proteome</keyword>
<organism evidence="8 9">
    <name type="scientific">Mediterraneibacter butyricigenes</name>
    <dbReference type="NCBI Taxonomy" id="2316025"/>
    <lineage>
        <taxon>Bacteria</taxon>
        <taxon>Bacillati</taxon>
        <taxon>Bacillota</taxon>
        <taxon>Clostridia</taxon>
        <taxon>Lachnospirales</taxon>
        <taxon>Lachnospiraceae</taxon>
        <taxon>Mediterraneibacter</taxon>
    </lineage>
</organism>
<comment type="subcellular location">
    <subcellularLocation>
        <location evidence="1">Cell membrane</location>
        <topology evidence="1">Multi-pass membrane protein</topology>
    </subcellularLocation>
</comment>
<keyword evidence="4 7" id="KW-0812">Transmembrane</keyword>
<keyword evidence="5 7" id="KW-1133">Transmembrane helix</keyword>
<keyword evidence="3" id="KW-1003">Cell membrane</keyword>
<name>A0A391NYL4_9FIRM</name>
<feature type="transmembrane region" description="Helical" evidence="7">
    <location>
        <begin position="236"/>
        <end position="258"/>
    </location>
</feature>
<evidence type="ECO:0000256" key="2">
    <source>
        <dbReference type="ARBA" id="ARBA00022448"/>
    </source>
</evidence>
<feature type="transmembrane region" description="Helical" evidence="7">
    <location>
        <begin position="12"/>
        <end position="37"/>
    </location>
</feature>